<keyword evidence="1" id="KW-0677">Repeat</keyword>
<dbReference type="FunFam" id="1.10.10.10:FF:000322">
    <property type="entry name" value="Probable disease resistance protein At1g63360"/>
    <property type="match status" value="1"/>
</dbReference>
<dbReference type="InterPro" id="IPR055414">
    <property type="entry name" value="LRR_R13L4/SHOC2-like"/>
</dbReference>
<dbReference type="SUPFAM" id="SSF52058">
    <property type="entry name" value="L domain-like"/>
    <property type="match status" value="1"/>
</dbReference>
<feature type="domain" description="Disease resistance protein winged helix" evidence="3">
    <location>
        <begin position="200"/>
        <end position="269"/>
    </location>
</feature>
<sequence length="669" mass="76056">MECMNSQLLQLTETQQRNHQVRTWMKQVVGLSCDCGGNVELYIHYIAARIQELKVRARDVGYRRQRYGVTPAGAEEEDIRKRDELLFGVPPDTIKKATEKVLRQLPLDTVEEDARFRVTWLNITRDDAEGRAAVARNVYEHRSVMFLHLLYIYPDRSAWELIILLKGLQRNRNNIAKTMLTFYYNELPINHKSCLLYLSILPQDHRIRRTSLLRRWIAEGQEKGSKSLVDQAERVFNALVTRGFVRPGETSTSSKIKSCTIHHIVHEFITTDISLVDTCLPPELAHRLSMNSGMALQDASSSDQPFDVTGTLLQSMPELHQWKLLKVLDLEGCTGLKQKHMKNICKILLLKYLSLRKTSITKVFSTKSVTLPMLKYFLAGNKVSPPDNSPDRFQESFMTVHLPSGVRRMKKLEVLSHVEVSNNSSDDDLTDIGELRELRKLGVVLHGKKGGMSLLFKQIEKLHCLRSLSVRINQLIKIEKNAPDSDAVVPTLDAPPKLLESLNISGITFKSGLPQWIADLDHLSKITLQNTFLGEDAVHVLGKLRMLRCLRLLHKSYTESKLQFRADEFQRLRFLVVEGSDITGIIFDTGAAPKLEMMIWSFAALEALSLSGVENLYRLKKLELNGDCYMDSVREGIRHRPGQPNQIKISRRQQEDGTATAGLILAISS</sequence>
<keyword evidence="2" id="KW-0611">Plant defense</keyword>
<dbReference type="Gene3D" id="1.10.10.10">
    <property type="entry name" value="Winged helix-like DNA-binding domain superfamily/Winged helix DNA-binding domain"/>
    <property type="match status" value="1"/>
</dbReference>
<name>A0A8T0SM81_PANVG</name>
<comment type="caution">
    <text evidence="5">The sequence shown here is derived from an EMBL/GenBank/DDBJ whole genome shotgun (WGS) entry which is preliminary data.</text>
</comment>
<dbReference type="PANTHER" id="PTHR23155">
    <property type="entry name" value="DISEASE RESISTANCE PROTEIN RP"/>
    <property type="match status" value="1"/>
</dbReference>
<dbReference type="Pfam" id="PF23598">
    <property type="entry name" value="LRR_14"/>
    <property type="match status" value="2"/>
</dbReference>
<dbReference type="InterPro" id="IPR044974">
    <property type="entry name" value="Disease_R_plants"/>
</dbReference>
<gene>
    <name evidence="5" type="ORF">PVAP13_5KG299707</name>
</gene>
<dbReference type="AlphaFoldDB" id="A0A8T0SM81"/>
<proteinExistence type="predicted"/>
<dbReference type="InterPro" id="IPR036388">
    <property type="entry name" value="WH-like_DNA-bd_sf"/>
</dbReference>
<dbReference type="GO" id="GO:0009626">
    <property type="term" value="P:plant-type hypersensitive response"/>
    <property type="evidence" value="ECO:0007669"/>
    <property type="project" value="UniProtKB-ARBA"/>
</dbReference>
<dbReference type="Proteomes" id="UP000823388">
    <property type="component" value="Chromosome 5K"/>
</dbReference>
<evidence type="ECO:0000256" key="2">
    <source>
        <dbReference type="ARBA" id="ARBA00022821"/>
    </source>
</evidence>
<organism evidence="5 6">
    <name type="scientific">Panicum virgatum</name>
    <name type="common">Blackwell switchgrass</name>
    <dbReference type="NCBI Taxonomy" id="38727"/>
    <lineage>
        <taxon>Eukaryota</taxon>
        <taxon>Viridiplantae</taxon>
        <taxon>Streptophyta</taxon>
        <taxon>Embryophyta</taxon>
        <taxon>Tracheophyta</taxon>
        <taxon>Spermatophyta</taxon>
        <taxon>Magnoliopsida</taxon>
        <taxon>Liliopsida</taxon>
        <taxon>Poales</taxon>
        <taxon>Poaceae</taxon>
        <taxon>PACMAD clade</taxon>
        <taxon>Panicoideae</taxon>
        <taxon>Panicodae</taxon>
        <taxon>Paniceae</taxon>
        <taxon>Panicinae</taxon>
        <taxon>Panicum</taxon>
        <taxon>Panicum sect. Hiantes</taxon>
    </lineage>
</organism>
<dbReference type="EMBL" id="CM029045">
    <property type="protein sequence ID" value="KAG2598118.1"/>
    <property type="molecule type" value="Genomic_DNA"/>
</dbReference>
<feature type="domain" description="Disease resistance R13L4/SHOC-2-like LRR" evidence="4">
    <location>
        <begin position="310"/>
        <end position="363"/>
    </location>
</feature>
<protein>
    <submittedName>
        <fullName evidence="5">Uncharacterized protein</fullName>
    </submittedName>
</protein>
<evidence type="ECO:0000259" key="3">
    <source>
        <dbReference type="Pfam" id="PF23559"/>
    </source>
</evidence>
<evidence type="ECO:0000313" key="5">
    <source>
        <dbReference type="EMBL" id="KAG2598118.1"/>
    </source>
</evidence>
<evidence type="ECO:0000313" key="6">
    <source>
        <dbReference type="Proteomes" id="UP000823388"/>
    </source>
</evidence>
<evidence type="ECO:0000256" key="1">
    <source>
        <dbReference type="ARBA" id="ARBA00022737"/>
    </source>
</evidence>
<accession>A0A8T0SM81</accession>
<feature type="domain" description="Disease resistance R13L4/SHOC-2-like LRR" evidence="4">
    <location>
        <begin position="399"/>
        <end position="632"/>
    </location>
</feature>
<keyword evidence="6" id="KW-1185">Reference proteome</keyword>
<dbReference type="Gene3D" id="3.80.10.10">
    <property type="entry name" value="Ribonuclease Inhibitor"/>
    <property type="match status" value="1"/>
</dbReference>
<dbReference type="InterPro" id="IPR032675">
    <property type="entry name" value="LRR_dom_sf"/>
</dbReference>
<dbReference type="InterPro" id="IPR058922">
    <property type="entry name" value="WHD_DRP"/>
</dbReference>
<dbReference type="GO" id="GO:0002758">
    <property type="term" value="P:innate immune response-activating signaling pathway"/>
    <property type="evidence" value="ECO:0007669"/>
    <property type="project" value="UniProtKB-ARBA"/>
</dbReference>
<evidence type="ECO:0000259" key="4">
    <source>
        <dbReference type="Pfam" id="PF23598"/>
    </source>
</evidence>
<dbReference type="Pfam" id="PF23559">
    <property type="entry name" value="WHD_DRP"/>
    <property type="match status" value="1"/>
</dbReference>
<dbReference type="PANTHER" id="PTHR23155:SF1062">
    <property type="entry name" value="OS11G0579400 PROTEIN"/>
    <property type="match status" value="1"/>
</dbReference>
<dbReference type="GO" id="GO:0042742">
    <property type="term" value="P:defense response to bacterium"/>
    <property type="evidence" value="ECO:0007669"/>
    <property type="project" value="UniProtKB-ARBA"/>
</dbReference>
<reference evidence="5" key="1">
    <citation type="submission" date="2020-05" db="EMBL/GenBank/DDBJ databases">
        <title>WGS assembly of Panicum virgatum.</title>
        <authorList>
            <person name="Lovell J.T."/>
            <person name="Jenkins J."/>
            <person name="Shu S."/>
            <person name="Juenger T.E."/>
            <person name="Schmutz J."/>
        </authorList>
    </citation>
    <scope>NUCLEOTIDE SEQUENCE</scope>
    <source>
        <strain evidence="5">AP13</strain>
    </source>
</reference>